<protein>
    <recommendedName>
        <fullName evidence="4">Glycosyltransferase</fullName>
        <ecNumber evidence="4">2.4.1.-</ecNumber>
    </recommendedName>
</protein>
<keyword evidence="3" id="KW-0328">Glycosyltransferase</keyword>
<name>A0A9R0KBP5_SPIOL</name>
<dbReference type="SUPFAM" id="SSF53756">
    <property type="entry name" value="UDP-Glycosyltransferase/glycogen phosphorylase"/>
    <property type="match status" value="1"/>
</dbReference>
<evidence type="ECO:0000256" key="2">
    <source>
        <dbReference type="ARBA" id="ARBA00022679"/>
    </source>
</evidence>
<evidence type="ECO:0000256" key="1">
    <source>
        <dbReference type="ARBA" id="ARBA00009995"/>
    </source>
</evidence>
<reference evidence="6" key="2">
    <citation type="submission" date="2025-08" db="UniProtKB">
        <authorList>
            <consortium name="RefSeq"/>
        </authorList>
    </citation>
    <scope>IDENTIFICATION</scope>
    <source>
        <tissue evidence="6">Leaf</tissue>
    </source>
</reference>
<sequence length="465" mass="50847">MEHPPPPPPPPRRHVAVCAFPFGTHAAPLLHLVKHLATASPDTRFSFLNTATSNSALFTKSDPSSNIIPCNLNEEEGGSRNGNPFVRFIETAGVSFRRRMEVAEEEAGGVKISCVISDAFLWFCGEIVDEEKEKGNNLCSWIAVWTSNVASISAAFHTDVLRTKYGVVKQGIEGREDEVIDCVPGFSNIRVKDILDCVPGMLSETINSAFDQMTYKMALSLPKADGVVVNSFEKLSPTITNDLKSKMKLLCIGPFPSIFPPQIVTDKYECLPWLDKQKEKSVVYISFGTVATPPPHEFLALVEALEGGEFPFLWSMNDSNKGLLPLGFVDRVREDEAFGKIVEWAPQMKVLGHPSVGGFVTHCGWNSILESMVNGVPLICRPMLGDQKVNQRFIESVFGVGVGLEGGVFTKSGAIKALHRVLSSDQGKEMRRNVQVLRGLAEESTKQGGSSIENLNALIKLVQSA</sequence>
<dbReference type="CDD" id="cd03784">
    <property type="entry name" value="GT1_Gtf-like"/>
    <property type="match status" value="1"/>
</dbReference>
<accession>A0A9R0KBP5</accession>
<dbReference type="GO" id="GO:0035251">
    <property type="term" value="F:UDP-glucosyltransferase activity"/>
    <property type="evidence" value="ECO:0000318"/>
    <property type="project" value="GO_Central"/>
</dbReference>
<dbReference type="PANTHER" id="PTHR48045">
    <property type="entry name" value="UDP-GLYCOSYLTRANSFERASE 72B1"/>
    <property type="match status" value="1"/>
</dbReference>
<keyword evidence="2 3" id="KW-0808">Transferase</keyword>
<dbReference type="InterPro" id="IPR035595">
    <property type="entry name" value="UDP_glycos_trans_CS"/>
</dbReference>
<dbReference type="InterPro" id="IPR002213">
    <property type="entry name" value="UDP_glucos_trans"/>
</dbReference>
<dbReference type="Proteomes" id="UP000813463">
    <property type="component" value="Chromosome 2"/>
</dbReference>
<comment type="similarity">
    <text evidence="1 3">Belongs to the UDP-glycosyltransferase family.</text>
</comment>
<dbReference type="Gene3D" id="3.40.50.2000">
    <property type="entry name" value="Glycogen Phosphorylase B"/>
    <property type="match status" value="2"/>
</dbReference>
<dbReference type="GeneID" id="110803459"/>
<dbReference type="KEGG" id="soe:110803459"/>
<evidence type="ECO:0000256" key="4">
    <source>
        <dbReference type="RuleBase" id="RU362057"/>
    </source>
</evidence>
<dbReference type="GO" id="GO:0120514">
    <property type="term" value="F:2-hydroxyflavanone C-glucosyltransferase activity"/>
    <property type="evidence" value="ECO:0007669"/>
    <property type="project" value="UniProtKB-EC"/>
</dbReference>
<dbReference type="Pfam" id="PF00201">
    <property type="entry name" value="UDPGT"/>
    <property type="match status" value="1"/>
</dbReference>
<evidence type="ECO:0000313" key="6">
    <source>
        <dbReference type="RefSeq" id="XP_021864660.2"/>
    </source>
</evidence>
<reference evidence="5" key="1">
    <citation type="journal article" date="2021" name="Nat. Commun.">
        <title>Genomic analyses provide insights into spinach domestication and the genetic basis of agronomic traits.</title>
        <authorList>
            <person name="Cai X."/>
            <person name="Sun X."/>
            <person name="Xu C."/>
            <person name="Sun H."/>
            <person name="Wang X."/>
            <person name="Ge C."/>
            <person name="Zhang Z."/>
            <person name="Wang Q."/>
            <person name="Fei Z."/>
            <person name="Jiao C."/>
            <person name="Wang Q."/>
        </authorList>
    </citation>
    <scope>NUCLEOTIDE SEQUENCE [LARGE SCALE GENOMIC DNA]</scope>
    <source>
        <strain evidence="5">cv. Varoflay</strain>
    </source>
</reference>
<gene>
    <name evidence="6" type="primary">LOC110803459</name>
</gene>
<dbReference type="EC" id="2.4.1.-" evidence="4"/>
<dbReference type="PROSITE" id="PS00375">
    <property type="entry name" value="UDPGT"/>
    <property type="match status" value="1"/>
</dbReference>
<organism evidence="5 6">
    <name type="scientific">Spinacia oleracea</name>
    <name type="common">Spinach</name>
    <dbReference type="NCBI Taxonomy" id="3562"/>
    <lineage>
        <taxon>Eukaryota</taxon>
        <taxon>Viridiplantae</taxon>
        <taxon>Streptophyta</taxon>
        <taxon>Embryophyta</taxon>
        <taxon>Tracheophyta</taxon>
        <taxon>Spermatophyta</taxon>
        <taxon>Magnoliopsida</taxon>
        <taxon>eudicotyledons</taxon>
        <taxon>Gunneridae</taxon>
        <taxon>Pentapetalae</taxon>
        <taxon>Caryophyllales</taxon>
        <taxon>Chenopodiaceae</taxon>
        <taxon>Chenopodioideae</taxon>
        <taxon>Anserineae</taxon>
        <taxon>Spinacia</taxon>
    </lineage>
</organism>
<dbReference type="PANTHER" id="PTHR48045:SF34">
    <property type="entry name" value="ISOFLAVONE 7-O-GLUCOSYLTRANSFERASE 1-LIKE"/>
    <property type="match status" value="1"/>
</dbReference>
<dbReference type="AlphaFoldDB" id="A0A9R0KBP5"/>
<evidence type="ECO:0000256" key="3">
    <source>
        <dbReference type="RuleBase" id="RU003718"/>
    </source>
</evidence>
<dbReference type="RefSeq" id="XP_021864660.2">
    <property type="nucleotide sequence ID" value="XM_022008968.2"/>
</dbReference>
<evidence type="ECO:0000313" key="5">
    <source>
        <dbReference type="Proteomes" id="UP000813463"/>
    </source>
</evidence>
<keyword evidence="5" id="KW-1185">Reference proteome</keyword>
<proteinExistence type="inferred from homology"/>